<evidence type="ECO:0000256" key="1">
    <source>
        <dbReference type="SAM" id="SignalP"/>
    </source>
</evidence>
<sequence>MSCSKIYLSLSVACLILFTAACSGKAQEPKPVNTGVVVTTVKMNDPTTIYKNGETAADNVHIRWARETLGVDIRTQWSSPVDDYDMKLRLMLSADNTLPDVFSSNVMDTVNGFMISGKLLDAGQAFDRYASSTWKAAMAEVPEVWKPFEIDGKRMAIPIITEQASQSVLWIRKDWLDHLNLKAPSNLDELETVMRAFTYDDPDGNGIQDTYGIDFAIKDQYLASPTGDISWVFGAYGAIPSTWSKNAQGNLVYGSIQPQIKSALAKLRDWKKKGYVGNNIALQDFNQVNKHIIDGKVGMVAGPGWFGDYPLQQLNEKDPKAEFVPYPIPAGMDGTTARFKGNSYSGALMISADISEEALQAFFKYQNYLYEATVTDNPLYLSAYQNGYDYVLKPDGSVDSDSRDIPGGKVITFKYTLMGQYASYPSRFRAALLRMGKGEELNSHDRAILLSMGIDPKDEKQYPIMKANVVETRQRQIDRVNLFQGPPTKTMQARNTYLQKMELDTFNSIIYGEEPLAIFDEFVKKWLNSGGRKITEEVNEWYQSAQTQP</sequence>
<feature type="chain" id="PRO_5032661673" evidence="1">
    <location>
        <begin position="27"/>
        <end position="549"/>
    </location>
</feature>
<dbReference type="EMBL" id="QGTZ01000015">
    <property type="protein sequence ID" value="PWW34318.1"/>
    <property type="molecule type" value="Genomic_DNA"/>
</dbReference>
<dbReference type="Proteomes" id="UP000248827">
    <property type="component" value="Unassembled WGS sequence"/>
</dbReference>
<dbReference type="RefSeq" id="WP_110001817.1">
    <property type="nucleotide sequence ID" value="NZ_QGTZ01000015.1"/>
</dbReference>
<evidence type="ECO:0000313" key="5">
    <source>
        <dbReference type="Proteomes" id="UP000248827"/>
    </source>
</evidence>
<organism evidence="2 4">
    <name type="scientific">Paenibacillus pabuli</name>
    <dbReference type="NCBI Taxonomy" id="1472"/>
    <lineage>
        <taxon>Bacteria</taxon>
        <taxon>Bacillati</taxon>
        <taxon>Bacillota</taxon>
        <taxon>Bacilli</taxon>
        <taxon>Bacillales</taxon>
        <taxon>Paenibacillaceae</taxon>
        <taxon>Paenibacillus</taxon>
    </lineage>
</organism>
<reference evidence="2 4" key="1">
    <citation type="submission" date="2018-05" db="EMBL/GenBank/DDBJ databases">
        <title>Freshwater and sediment microbial communities from various areas in North America, analyzing microbe dynamics in response to fracking.</title>
        <authorList>
            <person name="Lamendella R."/>
        </authorList>
    </citation>
    <scope>NUCLEOTIDE SEQUENCE [LARGE SCALE GENOMIC DNA]</scope>
    <source>
        <strain evidence="2 4">DB-3</strain>
        <strain evidence="3 5">NG-13</strain>
    </source>
</reference>
<dbReference type="AlphaFoldDB" id="A0A855XLZ8"/>
<dbReference type="PROSITE" id="PS51257">
    <property type="entry name" value="PROKAR_LIPOPROTEIN"/>
    <property type="match status" value="1"/>
</dbReference>
<comment type="caution">
    <text evidence="2">The sequence shown here is derived from an EMBL/GenBank/DDBJ whole genome shotgun (WGS) entry which is preliminary data.</text>
</comment>
<dbReference type="Proteomes" id="UP000247078">
    <property type="component" value="Unassembled WGS sequence"/>
</dbReference>
<accession>A0A855XLZ8</accession>
<dbReference type="EMBL" id="QLLI01000004">
    <property type="protein sequence ID" value="RAI98318.1"/>
    <property type="molecule type" value="Genomic_DNA"/>
</dbReference>
<dbReference type="OrthoDB" id="9787283at2"/>
<keyword evidence="5" id="KW-1185">Reference proteome</keyword>
<evidence type="ECO:0000313" key="2">
    <source>
        <dbReference type="EMBL" id="PWW34318.1"/>
    </source>
</evidence>
<evidence type="ECO:0000313" key="3">
    <source>
        <dbReference type="EMBL" id="RAI98318.1"/>
    </source>
</evidence>
<evidence type="ECO:0000313" key="4">
    <source>
        <dbReference type="Proteomes" id="UP000247078"/>
    </source>
</evidence>
<dbReference type="InterPro" id="IPR050490">
    <property type="entry name" value="Bact_solute-bd_prot1"/>
</dbReference>
<proteinExistence type="predicted"/>
<protein>
    <submittedName>
        <fullName evidence="2 3">Aldouronate transport system substrate-binding protein</fullName>
    </submittedName>
</protein>
<dbReference type="PANTHER" id="PTHR43649">
    <property type="entry name" value="ARABINOSE-BINDING PROTEIN-RELATED"/>
    <property type="match status" value="1"/>
</dbReference>
<dbReference type="Gene3D" id="3.40.190.10">
    <property type="entry name" value="Periplasmic binding protein-like II"/>
    <property type="match status" value="2"/>
</dbReference>
<dbReference type="SUPFAM" id="SSF53850">
    <property type="entry name" value="Periplasmic binding protein-like II"/>
    <property type="match status" value="1"/>
</dbReference>
<gene>
    <name evidence="3" type="ORF">DET54_104375</name>
    <name evidence="2" type="ORF">DET56_11530</name>
</gene>
<name>A0A855XLZ8_9BACL</name>
<feature type="signal peptide" evidence="1">
    <location>
        <begin position="1"/>
        <end position="26"/>
    </location>
</feature>
<dbReference type="PANTHER" id="PTHR43649:SF12">
    <property type="entry name" value="DIACETYLCHITOBIOSE BINDING PROTEIN DASA"/>
    <property type="match status" value="1"/>
</dbReference>
<keyword evidence="1" id="KW-0732">Signal</keyword>